<dbReference type="EMBL" id="JAJNDC010000002">
    <property type="protein sequence ID" value="MCW9713320.1"/>
    <property type="molecule type" value="Genomic_DNA"/>
</dbReference>
<dbReference type="Pfam" id="PF05336">
    <property type="entry name" value="rhaM"/>
    <property type="match status" value="1"/>
</dbReference>
<dbReference type="InterPro" id="IPR052996">
    <property type="entry name" value="Carb_Metab_Mutarotase"/>
</dbReference>
<name>A0ABT3PZN5_9BACT</name>
<protein>
    <submittedName>
        <fullName evidence="1">L-rhamnose mutarotase</fullName>
    </submittedName>
</protein>
<dbReference type="PANTHER" id="PTHR43239:SF1">
    <property type="entry name" value="UPF0734 PROTEIN DDB_G0273871_DDB_G0273177"/>
    <property type="match status" value="1"/>
</dbReference>
<proteinExistence type="predicted"/>
<dbReference type="SUPFAM" id="SSF54909">
    <property type="entry name" value="Dimeric alpha+beta barrel"/>
    <property type="match status" value="1"/>
</dbReference>
<sequence>MSRQFKRYCKTMELEDDAGLIEKYKEVHAKENVWPEISQGMKEVGILDMEIYILGNRLFMIMDTVVDFDHEEAMEELAGKPRQQEWEAYVSSFQQTDEDATADEKWQLMERIYKLDQENEYAPEEGQIKECP</sequence>
<dbReference type="Gene3D" id="3.30.70.100">
    <property type="match status" value="1"/>
</dbReference>
<comment type="caution">
    <text evidence="1">The sequence shown here is derived from an EMBL/GenBank/DDBJ whole genome shotgun (WGS) entry which is preliminary data.</text>
</comment>
<keyword evidence="2" id="KW-1185">Reference proteome</keyword>
<accession>A0ABT3PZN5</accession>
<dbReference type="InterPro" id="IPR008000">
    <property type="entry name" value="Rham/fucose_mutarotase"/>
</dbReference>
<evidence type="ECO:0000313" key="2">
    <source>
        <dbReference type="Proteomes" id="UP001207337"/>
    </source>
</evidence>
<dbReference type="RefSeq" id="WP_265789897.1">
    <property type="nucleotide sequence ID" value="NZ_BAABRS010000002.1"/>
</dbReference>
<reference evidence="1 2" key="1">
    <citation type="submission" date="2021-11" db="EMBL/GenBank/DDBJ databases">
        <title>Aliifidinibius sp. nov., a new bacterium isolated from saline soil.</title>
        <authorList>
            <person name="Galisteo C."/>
            <person name="De La Haba R."/>
            <person name="Sanchez-Porro C."/>
            <person name="Ventosa A."/>
        </authorList>
    </citation>
    <scope>NUCLEOTIDE SEQUENCE [LARGE SCALE GENOMIC DNA]</scope>
    <source>
        <strain evidence="1 2">KACC 190600</strain>
    </source>
</reference>
<evidence type="ECO:0000313" key="1">
    <source>
        <dbReference type="EMBL" id="MCW9713320.1"/>
    </source>
</evidence>
<dbReference type="InterPro" id="IPR011008">
    <property type="entry name" value="Dimeric_a/b-barrel"/>
</dbReference>
<organism evidence="1 2">
    <name type="scientific">Fodinibius salicampi</name>
    <dbReference type="NCBI Taxonomy" id="1920655"/>
    <lineage>
        <taxon>Bacteria</taxon>
        <taxon>Pseudomonadati</taxon>
        <taxon>Balneolota</taxon>
        <taxon>Balneolia</taxon>
        <taxon>Balneolales</taxon>
        <taxon>Balneolaceae</taxon>
        <taxon>Fodinibius</taxon>
    </lineage>
</organism>
<gene>
    <name evidence="1" type="ORF">LQ318_10415</name>
</gene>
<dbReference type="Proteomes" id="UP001207337">
    <property type="component" value="Unassembled WGS sequence"/>
</dbReference>
<dbReference type="PANTHER" id="PTHR43239">
    <property type="entry name" value="UPF0734 PROTEIN DDB_G0273871/DDB_G0273177"/>
    <property type="match status" value="1"/>
</dbReference>